<reference evidence="2" key="3">
    <citation type="journal article" date="2017" name="Nature">
        <title>Genome sequence of the progenitor of the wheat D genome Aegilops tauschii.</title>
        <authorList>
            <person name="Luo M.C."/>
            <person name="Gu Y.Q."/>
            <person name="Puiu D."/>
            <person name="Wang H."/>
            <person name="Twardziok S.O."/>
            <person name="Deal K.R."/>
            <person name="Huo N."/>
            <person name="Zhu T."/>
            <person name="Wang L."/>
            <person name="Wang Y."/>
            <person name="McGuire P.E."/>
            <person name="Liu S."/>
            <person name="Long H."/>
            <person name="Ramasamy R.K."/>
            <person name="Rodriguez J.C."/>
            <person name="Van S.L."/>
            <person name="Yuan L."/>
            <person name="Wang Z."/>
            <person name="Xia Z."/>
            <person name="Xiao L."/>
            <person name="Anderson O.D."/>
            <person name="Ouyang S."/>
            <person name="Liang Y."/>
            <person name="Zimin A.V."/>
            <person name="Pertea G."/>
            <person name="Qi P."/>
            <person name="Bennetzen J.L."/>
            <person name="Dai X."/>
            <person name="Dawson M.W."/>
            <person name="Muller H.G."/>
            <person name="Kugler K."/>
            <person name="Rivarola-Duarte L."/>
            <person name="Spannagl M."/>
            <person name="Mayer K.F.X."/>
            <person name="Lu F.H."/>
            <person name="Bevan M.W."/>
            <person name="Leroy P."/>
            <person name="Li P."/>
            <person name="You F.M."/>
            <person name="Sun Q."/>
            <person name="Liu Z."/>
            <person name="Lyons E."/>
            <person name="Wicker T."/>
            <person name="Salzberg S.L."/>
            <person name="Devos K.M."/>
            <person name="Dvorak J."/>
        </authorList>
    </citation>
    <scope>NUCLEOTIDE SEQUENCE [LARGE SCALE GENOMIC DNA]</scope>
    <source>
        <strain evidence="2">cv. AL8/78</strain>
    </source>
</reference>
<reference evidence="3" key="1">
    <citation type="journal article" date="2014" name="Science">
        <title>Ancient hybridizations among the ancestral genomes of bread wheat.</title>
        <authorList>
            <consortium name="International Wheat Genome Sequencing Consortium,"/>
            <person name="Marcussen T."/>
            <person name="Sandve S.R."/>
            <person name="Heier L."/>
            <person name="Spannagl M."/>
            <person name="Pfeifer M."/>
            <person name="Jakobsen K.S."/>
            <person name="Wulff B.B."/>
            <person name="Steuernagel B."/>
            <person name="Mayer K.F."/>
            <person name="Olsen O.A."/>
        </authorList>
    </citation>
    <scope>NUCLEOTIDE SEQUENCE [LARGE SCALE GENOMIC DNA]</scope>
    <source>
        <strain evidence="3">cv. AL8/78</strain>
    </source>
</reference>
<dbReference type="Proteomes" id="UP000015105">
    <property type="component" value="Chromosome 1D"/>
</dbReference>
<organism evidence="2 3">
    <name type="scientific">Aegilops tauschii subsp. strangulata</name>
    <name type="common">Goatgrass</name>
    <dbReference type="NCBI Taxonomy" id="200361"/>
    <lineage>
        <taxon>Eukaryota</taxon>
        <taxon>Viridiplantae</taxon>
        <taxon>Streptophyta</taxon>
        <taxon>Embryophyta</taxon>
        <taxon>Tracheophyta</taxon>
        <taxon>Spermatophyta</taxon>
        <taxon>Magnoliopsida</taxon>
        <taxon>Liliopsida</taxon>
        <taxon>Poales</taxon>
        <taxon>Poaceae</taxon>
        <taxon>BOP clade</taxon>
        <taxon>Pooideae</taxon>
        <taxon>Triticodae</taxon>
        <taxon>Triticeae</taxon>
        <taxon>Triticinae</taxon>
        <taxon>Aegilops</taxon>
    </lineage>
</organism>
<protein>
    <submittedName>
        <fullName evidence="2">Uncharacterized protein</fullName>
    </submittedName>
</protein>
<dbReference type="AlphaFoldDB" id="A0A452Z3A6"/>
<dbReference type="EnsemblPlants" id="AET1Gv20618600.1">
    <property type="protein sequence ID" value="AET1Gv20618600.1"/>
    <property type="gene ID" value="AET1Gv20618600"/>
</dbReference>
<keyword evidence="1" id="KW-0472">Membrane</keyword>
<dbReference type="Gramene" id="AET1Gv20618600.1">
    <property type="protein sequence ID" value="AET1Gv20618600.1"/>
    <property type="gene ID" value="AET1Gv20618600"/>
</dbReference>
<evidence type="ECO:0000256" key="1">
    <source>
        <dbReference type="SAM" id="Phobius"/>
    </source>
</evidence>
<proteinExistence type="predicted"/>
<keyword evidence="3" id="KW-1185">Reference proteome</keyword>
<keyword evidence="1" id="KW-0812">Transmembrane</keyword>
<reference evidence="2" key="5">
    <citation type="journal article" date="2021" name="G3 (Bethesda)">
        <title>Aegilops tauschii genome assembly Aet v5.0 features greater sequence contiguity and improved annotation.</title>
        <authorList>
            <person name="Wang L."/>
            <person name="Zhu T."/>
            <person name="Rodriguez J.C."/>
            <person name="Deal K.R."/>
            <person name="Dubcovsky J."/>
            <person name="McGuire P.E."/>
            <person name="Lux T."/>
            <person name="Spannagl M."/>
            <person name="Mayer K.F.X."/>
            <person name="Baldrich P."/>
            <person name="Meyers B.C."/>
            <person name="Huo N."/>
            <person name="Gu Y.Q."/>
            <person name="Zhou H."/>
            <person name="Devos K.M."/>
            <person name="Bennetzen J.L."/>
            <person name="Unver T."/>
            <person name="Budak H."/>
            <person name="Gulick P.J."/>
            <person name="Galiba G."/>
            <person name="Kalapos B."/>
            <person name="Nelson D.R."/>
            <person name="Li P."/>
            <person name="You F.M."/>
            <person name="Luo M.C."/>
            <person name="Dvorak J."/>
        </authorList>
    </citation>
    <scope>NUCLEOTIDE SEQUENCE [LARGE SCALE GENOMIC DNA]</scope>
    <source>
        <strain evidence="2">cv. AL8/78</strain>
    </source>
</reference>
<reference evidence="3" key="2">
    <citation type="journal article" date="2017" name="Nat. Plants">
        <title>The Aegilops tauschii genome reveals multiple impacts of transposons.</title>
        <authorList>
            <person name="Zhao G."/>
            <person name="Zou C."/>
            <person name="Li K."/>
            <person name="Wang K."/>
            <person name="Li T."/>
            <person name="Gao L."/>
            <person name="Zhang X."/>
            <person name="Wang H."/>
            <person name="Yang Z."/>
            <person name="Liu X."/>
            <person name="Jiang W."/>
            <person name="Mao L."/>
            <person name="Kong X."/>
            <person name="Jiao Y."/>
            <person name="Jia J."/>
        </authorList>
    </citation>
    <scope>NUCLEOTIDE SEQUENCE [LARGE SCALE GENOMIC DNA]</scope>
    <source>
        <strain evidence="3">cv. AL8/78</strain>
    </source>
</reference>
<evidence type="ECO:0000313" key="3">
    <source>
        <dbReference type="Proteomes" id="UP000015105"/>
    </source>
</evidence>
<keyword evidence="1" id="KW-1133">Transmembrane helix</keyword>
<name>A0A452Z3A6_AEGTS</name>
<feature type="transmembrane region" description="Helical" evidence="1">
    <location>
        <begin position="92"/>
        <end position="118"/>
    </location>
</feature>
<reference evidence="2" key="4">
    <citation type="submission" date="2019-03" db="UniProtKB">
        <authorList>
            <consortium name="EnsemblPlants"/>
        </authorList>
    </citation>
    <scope>IDENTIFICATION</scope>
</reference>
<sequence length="152" mass="17112">MFKGGAERAGDTKHILLLKPYHCCAKALTCTSFSGQMARGYNLFPPINTCTNFRRACNDSFGNHMSFVNIVTRLVALYSFRPKISVSTLVQLIRSIMHCGISLLHLLIIGVVVSSIAFKLQPRRYDLLGSCKYLLLVSWNASVRYDLVLFYL</sequence>
<accession>A0A452Z3A6</accession>
<evidence type="ECO:0000313" key="2">
    <source>
        <dbReference type="EnsemblPlants" id="AET1Gv20618600.1"/>
    </source>
</evidence>